<keyword evidence="9 12" id="KW-0408">Iron</keyword>
<dbReference type="OrthoDB" id="4222002at2759"/>
<dbReference type="GO" id="GO:0016705">
    <property type="term" value="F:oxidoreductase activity, acting on paired donors, with incorporation or reduction of molecular oxygen"/>
    <property type="evidence" value="ECO:0007669"/>
    <property type="project" value="InterPro"/>
</dbReference>
<comment type="caution">
    <text evidence="13">The sequence shown here is derived from an EMBL/GenBank/DDBJ whole genome shotgun (WGS) entry which is preliminary data.</text>
</comment>
<dbReference type="GO" id="GO:0016020">
    <property type="term" value="C:membrane"/>
    <property type="evidence" value="ECO:0007669"/>
    <property type="project" value="UniProtKB-SubCell"/>
</dbReference>
<organism evidence="13 14">
    <name type="scientific">Rasamsonia emersonii (strain ATCC 16479 / CBS 393.64 / IMI 116815)</name>
    <dbReference type="NCBI Taxonomy" id="1408163"/>
    <lineage>
        <taxon>Eukaryota</taxon>
        <taxon>Fungi</taxon>
        <taxon>Dikarya</taxon>
        <taxon>Ascomycota</taxon>
        <taxon>Pezizomycotina</taxon>
        <taxon>Eurotiomycetes</taxon>
        <taxon>Eurotiomycetidae</taxon>
        <taxon>Eurotiales</taxon>
        <taxon>Trichocomaceae</taxon>
        <taxon>Rasamsonia</taxon>
    </lineage>
</organism>
<dbReference type="InterPro" id="IPR001128">
    <property type="entry name" value="Cyt_P450"/>
</dbReference>
<evidence type="ECO:0000256" key="11">
    <source>
        <dbReference type="ARBA" id="ARBA00023136"/>
    </source>
</evidence>
<dbReference type="RefSeq" id="XP_013330299.1">
    <property type="nucleotide sequence ID" value="XM_013474845.1"/>
</dbReference>
<dbReference type="PRINTS" id="PR00385">
    <property type="entry name" value="P450"/>
</dbReference>
<accession>A0A0F4YZJ1</accession>
<dbReference type="GO" id="GO:0004497">
    <property type="term" value="F:monooxygenase activity"/>
    <property type="evidence" value="ECO:0007669"/>
    <property type="project" value="UniProtKB-KW"/>
</dbReference>
<dbReference type="Gene3D" id="1.10.630.10">
    <property type="entry name" value="Cytochrome P450"/>
    <property type="match status" value="1"/>
</dbReference>
<dbReference type="InterPro" id="IPR036396">
    <property type="entry name" value="Cyt_P450_sf"/>
</dbReference>
<keyword evidence="4 12" id="KW-0349">Heme</keyword>
<evidence type="ECO:0000256" key="3">
    <source>
        <dbReference type="ARBA" id="ARBA00010617"/>
    </source>
</evidence>
<evidence type="ECO:0008006" key="15">
    <source>
        <dbReference type="Google" id="ProtNLM"/>
    </source>
</evidence>
<evidence type="ECO:0000313" key="13">
    <source>
        <dbReference type="EMBL" id="KKA23687.1"/>
    </source>
</evidence>
<protein>
    <recommendedName>
        <fullName evidence="15">Cytochrome P450</fullName>
    </recommendedName>
</protein>
<evidence type="ECO:0000256" key="9">
    <source>
        <dbReference type="ARBA" id="ARBA00023004"/>
    </source>
</evidence>
<evidence type="ECO:0000256" key="2">
    <source>
        <dbReference type="ARBA" id="ARBA00004370"/>
    </source>
</evidence>
<dbReference type="PRINTS" id="PR00463">
    <property type="entry name" value="EP450I"/>
</dbReference>
<keyword evidence="14" id="KW-1185">Reference proteome</keyword>
<reference evidence="13 14" key="1">
    <citation type="submission" date="2015-04" db="EMBL/GenBank/DDBJ databases">
        <authorList>
            <person name="Heijne W.H."/>
            <person name="Fedorova N.D."/>
            <person name="Nierman W.C."/>
            <person name="Vollebregt A.W."/>
            <person name="Zhao Z."/>
            <person name="Wu L."/>
            <person name="Kumar M."/>
            <person name="Stam H."/>
            <person name="van den Berg M.A."/>
            <person name="Pel H.J."/>
        </authorList>
    </citation>
    <scope>NUCLEOTIDE SEQUENCE [LARGE SCALE GENOMIC DNA]</scope>
    <source>
        <strain evidence="13 14">CBS 393.64</strain>
    </source>
</reference>
<dbReference type="GeneID" id="25314629"/>
<dbReference type="AlphaFoldDB" id="A0A0F4YZJ1"/>
<evidence type="ECO:0000256" key="7">
    <source>
        <dbReference type="ARBA" id="ARBA00022989"/>
    </source>
</evidence>
<evidence type="ECO:0000256" key="12">
    <source>
        <dbReference type="PIRSR" id="PIRSR602401-1"/>
    </source>
</evidence>
<gene>
    <name evidence="13" type="ORF">T310_2278</name>
</gene>
<evidence type="ECO:0000313" key="14">
    <source>
        <dbReference type="Proteomes" id="UP000053958"/>
    </source>
</evidence>
<dbReference type="Proteomes" id="UP000053958">
    <property type="component" value="Unassembled WGS sequence"/>
</dbReference>
<evidence type="ECO:0000256" key="10">
    <source>
        <dbReference type="ARBA" id="ARBA00023033"/>
    </source>
</evidence>
<keyword evidence="11" id="KW-0472">Membrane</keyword>
<dbReference type="InterPro" id="IPR050121">
    <property type="entry name" value="Cytochrome_P450_monoxygenase"/>
</dbReference>
<keyword evidence="6 12" id="KW-0479">Metal-binding</keyword>
<keyword evidence="8" id="KW-0560">Oxidoreductase</keyword>
<dbReference type="STRING" id="1408163.A0A0F4YZJ1"/>
<proteinExistence type="inferred from homology"/>
<dbReference type="EMBL" id="LASV01000089">
    <property type="protein sequence ID" value="KKA23687.1"/>
    <property type="molecule type" value="Genomic_DNA"/>
</dbReference>
<comment type="subcellular location">
    <subcellularLocation>
        <location evidence="2">Membrane</location>
    </subcellularLocation>
</comment>
<dbReference type="PANTHER" id="PTHR24305:SF112">
    <property type="entry name" value="L-ORNITHINE-N5-MONOOXYGENASE (EUROFUNG)"/>
    <property type="match status" value="1"/>
</dbReference>
<sequence length="310" mass="35278">MGDFAFGRTPEMARTEEWKTAVRNLKRGMALLGPFSPVPWLLKIGFSIPRLWIVRDFRDMVEWCKQCMRQRMKMTVDKPDIASWLIEASKADSKTIFSGNMDWIQGDSITMIVAGSDTVAPSLVFAFYHLARDPQHADKIRQELQTVESIYDTAALQKLKHLAAFTNEILRLYPPTPTGGYRISPPQGLTIAGRYIPGNTTIVAPKYHIARLESCFERANEFIPERWYSRPEMVKDRRAFSPFAQGRYSCLGKNLALAELHFMIALFASRYKIRFPEGDDGSRVVTEMKDCFTANPGPLKLVFEPLAGQE</sequence>
<dbReference type="GO" id="GO:0020037">
    <property type="term" value="F:heme binding"/>
    <property type="evidence" value="ECO:0007669"/>
    <property type="project" value="InterPro"/>
</dbReference>
<dbReference type="Pfam" id="PF00067">
    <property type="entry name" value="p450"/>
    <property type="match status" value="1"/>
</dbReference>
<keyword evidence="7" id="KW-1133">Transmembrane helix</keyword>
<keyword evidence="5" id="KW-0812">Transmembrane</keyword>
<evidence type="ECO:0000256" key="4">
    <source>
        <dbReference type="ARBA" id="ARBA00022617"/>
    </source>
</evidence>
<evidence type="ECO:0000256" key="8">
    <source>
        <dbReference type="ARBA" id="ARBA00023002"/>
    </source>
</evidence>
<comment type="similarity">
    <text evidence="3">Belongs to the cytochrome P450 family.</text>
</comment>
<evidence type="ECO:0000256" key="5">
    <source>
        <dbReference type="ARBA" id="ARBA00022692"/>
    </source>
</evidence>
<dbReference type="InterPro" id="IPR002401">
    <property type="entry name" value="Cyt_P450_E_grp-I"/>
</dbReference>
<comment type="cofactor">
    <cofactor evidence="1 12">
        <name>heme</name>
        <dbReference type="ChEBI" id="CHEBI:30413"/>
    </cofactor>
</comment>
<keyword evidence="10" id="KW-0503">Monooxygenase</keyword>
<name>A0A0F4YZJ1_RASE3</name>
<dbReference type="PANTHER" id="PTHR24305">
    <property type="entry name" value="CYTOCHROME P450"/>
    <property type="match status" value="1"/>
</dbReference>
<dbReference type="SUPFAM" id="SSF48264">
    <property type="entry name" value="Cytochrome P450"/>
    <property type="match status" value="1"/>
</dbReference>
<feature type="binding site" description="axial binding residue" evidence="12">
    <location>
        <position position="250"/>
    </location>
    <ligand>
        <name>heme</name>
        <dbReference type="ChEBI" id="CHEBI:30413"/>
    </ligand>
    <ligandPart>
        <name>Fe</name>
        <dbReference type="ChEBI" id="CHEBI:18248"/>
    </ligandPart>
</feature>
<dbReference type="GO" id="GO:0005506">
    <property type="term" value="F:iron ion binding"/>
    <property type="evidence" value="ECO:0007669"/>
    <property type="project" value="InterPro"/>
</dbReference>
<evidence type="ECO:0000256" key="1">
    <source>
        <dbReference type="ARBA" id="ARBA00001971"/>
    </source>
</evidence>
<evidence type="ECO:0000256" key="6">
    <source>
        <dbReference type="ARBA" id="ARBA00022723"/>
    </source>
</evidence>